<protein>
    <submittedName>
        <fullName evidence="1">Uncharacterized protein</fullName>
    </submittedName>
</protein>
<dbReference type="AlphaFoldDB" id="A0A0F9K7M6"/>
<organism evidence="1">
    <name type="scientific">marine sediment metagenome</name>
    <dbReference type="NCBI Taxonomy" id="412755"/>
    <lineage>
        <taxon>unclassified sequences</taxon>
        <taxon>metagenomes</taxon>
        <taxon>ecological metagenomes</taxon>
    </lineage>
</organism>
<gene>
    <name evidence="1" type="ORF">LCGC14_1669570</name>
</gene>
<dbReference type="EMBL" id="LAZR01014310">
    <property type="protein sequence ID" value="KKM18053.1"/>
    <property type="molecule type" value="Genomic_DNA"/>
</dbReference>
<comment type="caution">
    <text evidence="1">The sequence shown here is derived from an EMBL/GenBank/DDBJ whole genome shotgun (WGS) entry which is preliminary data.</text>
</comment>
<evidence type="ECO:0000313" key="1">
    <source>
        <dbReference type="EMBL" id="KKM18053.1"/>
    </source>
</evidence>
<reference evidence="1" key="1">
    <citation type="journal article" date="2015" name="Nature">
        <title>Complex archaea that bridge the gap between prokaryotes and eukaryotes.</title>
        <authorList>
            <person name="Spang A."/>
            <person name="Saw J.H."/>
            <person name="Jorgensen S.L."/>
            <person name="Zaremba-Niedzwiedzka K."/>
            <person name="Martijn J."/>
            <person name="Lind A.E."/>
            <person name="van Eijk R."/>
            <person name="Schleper C."/>
            <person name="Guy L."/>
            <person name="Ettema T.J."/>
        </authorList>
    </citation>
    <scope>NUCLEOTIDE SEQUENCE</scope>
</reference>
<feature type="non-terminal residue" evidence="1">
    <location>
        <position position="1"/>
    </location>
</feature>
<proteinExistence type="predicted"/>
<name>A0A0F9K7M6_9ZZZZ</name>
<feature type="non-terminal residue" evidence="1">
    <location>
        <position position="1033"/>
    </location>
</feature>
<accession>A0A0F9K7M6</accession>
<sequence length="1033" mass="115009">YGKIPDIQAAAEEFRKANPGATEREARVYAWLKWDAPGPPVLDFIFKYILMEGLVDPLTIVGWGIVTKGLRALGPAGRVLAAGNRVVGEVLELPFDFIKYVAKDVFPRTITQNATVLSRETLSIVDRYVENYVGRPLTFIQPKEMFEAGEFAIAHLAKNPRAEDDIAKAAEQFLLHPPVSRTEATNWIQRLRARGVTTVEPADLLDETILDIDTIFERVFSKELTVDEASPLLLNKFGVLYPAEVTEDLTVLAGKFMADRSNLIVDRALDFTLEKSANASMRSLGRKSLRIHETSLSSTAMTAARQSGRMQMMLHNVERGQVGAWTRALDKAVIRPAAEAYLTFGLYGPMNVFEDVFRSVLGGVKPGKMSVERWDMVTQGLRGDPELRRSGISEMLGPLRETGTPQRSNWILTMSLAPWSVPTWAATRPLAGRFPRVAGWTPQQLAKNTYTALVELFGGVGIDIRRNFVGGRYSHILADLGGDSYKLLDDIVPSNLPSALDGAPRWVRRNLQADLHAAVTTGQLTTDNLAYVTALKDRYTRNRIVRAEVNDIIMKYEDLSPTARSLTLDAFDEKRLLESPDTIDSSMKQILDAEVDDFLKGPERAAQQYDDLTKLLLDLEVTSPADMTELMVSLHRMTATYGALPDQVMARATVRSRGLPLADRRLQFDTEFDRLAVFMDRAGASIDNVVEKIRTSTDAPGFTPAYQDAVSRYHDIVTTTRKLISEAKTQDAAFRSQHFAGVTPKQMTATFWDDFYATENAFWRSQSKKMATLNSQLHRAMDDINTAAGIKFTARPAVVVRGRPLAPADVAQLMGAKGDDVSKLLLDTLLPEGDKDYFTEYVLGLVREGYDDGFDRASVEAVYDQIADSILVDPTDSSWFRSRQKQLGAMTRDFHDLYNAKLFPPEQKIAVDGLIDDVARNADNVLFETRIGVTSLKDVSFDSIISATPGMREIIVDLVDQLPVHVRFNVERIEVNPARILEVSGALDISHAPRATWLPSESTIMFRSVDDITEEVLFHELAHSLAKVRPSVI</sequence>